<protein>
    <submittedName>
        <fullName evidence="1">Uncharacterized protein</fullName>
    </submittedName>
</protein>
<gene>
    <name evidence="1" type="ORF">LCGC14_0655450</name>
</gene>
<organism evidence="1">
    <name type="scientific">marine sediment metagenome</name>
    <dbReference type="NCBI Taxonomy" id="412755"/>
    <lineage>
        <taxon>unclassified sequences</taxon>
        <taxon>metagenomes</taxon>
        <taxon>ecological metagenomes</taxon>
    </lineage>
</organism>
<accession>A0A0F9U3G0</accession>
<dbReference type="AlphaFoldDB" id="A0A0F9U3G0"/>
<evidence type="ECO:0000313" key="1">
    <source>
        <dbReference type="EMBL" id="KKN48198.1"/>
    </source>
</evidence>
<sequence>MALQTGSTLFYFALSLSGLRFFDVPNVLRHTLKTKAVTRTGIRKARRPDGFSREATNLSFH</sequence>
<name>A0A0F9U3G0_9ZZZZ</name>
<dbReference type="EMBL" id="LAZR01001233">
    <property type="protein sequence ID" value="KKN48198.1"/>
    <property type="molecule type" value="Genomic_DNA"/>
</dbReference>
<reference evidence="1" key="1">
    <citation type="journal article" date="2015" name="Nature">
        <title>Complex archaea that bridge the gap between prokaryotes and eukaryotes.</title>
        <authorList>
            <person name="Spang A."/>
            <person name="Saw J.H."/>
            <person name="Jorgensen S.L."/>
            <person name="Zaremba-Niedzwiedzka K."/>
            <person name="Martijn J."/>
            <person name="Lind A.E."/>
            <person name="van Eijk R."/>
            <person name="Schleper C."/>
            <person name="Guy L."/>
            <person name="Ettema T.J."/>
        </authorList>
    </citation>
    <scope>NUCLEOTIDE SEQUENCE</scope>
</reference>
<proteinExistence type="predicted"/>
<comment type="caution">
    <text evidence="1">The sequence shown here is derived from an EMBL/GenBank/DDBJ whole genome shotgun (WGS) entry which is preliminary data.</text>
</comment>